<dbReference type="OrthoDB" id="5503791at2"/>
<sequence length="202" mass="22375">MSAIEPLHLGPDVIERLIPHRRPFLMVDTVEAYGRAPRPTLRAARQISANEPIFEGHFPGLHLWPGVYTIEGMGQSCNLLQIIWAFERGFEEHGGDPAGVLAALRNLELGYKLRPGYRPEASAPLLEMLARTDLPSRLGMSAAVDVKLLHPVFAGQRLEYQVAQSHVFENLLRFDVEAQVEGRLVAKGVMTGTHGVRFPSPP</sequence>
<dbReference type="PANTHER" id="PTHR30272:SF1">
    <property type="entry name" value="3-HYDROXYACYL-[ACYL-CARRIER-PROTEIN] DEHYDRATASE"/>
    <property type="match status" value="1"/>
</dbReference>
<keyword evidence="3" id="KW-1185">Reference proteome</keyword>
<dbReference type="RefSeq" id="WP_012235987.1">
    <property type="nucleotide sequence ID" value="NC_010162.1"/>
</dbReference>
<reference evidence="2 3" key="1">
    <citation type="journal article" date="2007" name="Nat. Biotechnol.">
        <title>Complete genome sequence of the myxobacterium Sorangium cellulosum.</title>
        <authorList>
            <person name="Schneiker S."/>
            <person name="Perlova O."/>
            <person name="Kaiser O."/>
            <person name="Gerth K."/>
            <person name="Alici A."/>
            <person name="Altmeyer M.O."/>
            <person name="Bartels D."/>
            <person name="Bekel T."/>
            <person name="Beyer S."/>
            <person name="Bode E."/>
            <person name="Bode H.B."/>
            <person name="Bolten C.J."/>
            <person name="Choudhuri J.V."/>
            <person name="Doss S."/>
            <person name="Elnakady Y.A."/>
            <person name="Frank B."/>
            <person name="Gaigalat L."/>
            <person name="Goesmann A."/>
            <person name="Groeger C."/>
            <person name="Gross F."/>
            <person name="Jelsbak L."/>
            <person name="Jelsbak L."/>
            <person name="Kalinowski J."/>
            <person name="Kegler C."/>
            <person name="Knauber T."/>
            <person name="Konietzny S."/>
            <person name="Kopp M."/>
            <person name="Krause L."/>
            <person name="Krug D."/>
            <person name="Linke B."/>
            <person name="Mahmud T."/>
            <person name="Martinez-Arias R."/>
            <person name="McHardy A.C."/>
            <person name="Merai M."/>
            <person name="Meyer F."/>
            <person name="Mormann S."/>
            <person name="Munoz-Dorado J."/>
            <person name="Perez J."/>
            <person name="Pradella S."/>
            <person name="Rachid S."/>
            <person name="Raddatz G."/>
            <person name="Rosenau F."/>
            <person name="Rueckert C."/>
            <person name="Sasse F."/>
            <person name="Scharfe M."/>
            <person name="Schuster S.C."/>
            <person name="Suen G."/>
            <person name="Treuner-Lange A."/>
            <person name="Velicer G.J."/>
            <person name="Vorholter F.-J."/>
            <person name="Weissman K.J."/>
            <person name="Welch R.D."/>
            <person name="Wenzel S.C."/>
            <person name="Whitworth D.E."/>
            <person name="Wilhelm S."/>
            <person name="Wittmann C."/>
            <person name="Bloecker H."/>
            <person name="Puehler A."/>
            <person name="Mueller R."/>
        </authorList>
    </citation>
    <scope>NUCLEOTIDE SEQUENCE [LARGE SCALE GENOMIC DNA]</scope>
    <source>
        <strain evidence="3">So ce56</strain>
    </source>
</reference>
<dbReference type="PANTHER" id="PTHR30272">
    <property type="entry name" value="3-HYDROXYACYL-[ACYL-CARRIER-PROTEIN] DEHYDRATASE"/>
    <property type="match status" value="1"/>
</dbReference>
<dbReference type="GO" id="GO:0016829">
    <property type="term" value="F:lyase activity"/>
    <property type="evidence" value="ECO:0007669"/>
    <property type="project" value="UniProtKB-KW"/>
</dbReference>
<keyword evidence="1" id="KW-0456">Lyase</keyword>
<dbReference type="AlphaFoldDB" id="A9GN18"/>
<name>A9GN18_SORC5</name>
<evidence type="ECO:0000256" key="1">
    <source>
        <dbReference type="ARBA" id="ARBA00023239"/>
    </source>
</evidence>
<dbReference type="HOGENOM" id="CLU_1353883_0_0_7"/>
<dbReference type="InterPro" id="IPR029069">
    <property type="entry name" value="HotDog_dom_sf"/>
</dbReference>
<protein>
    <submittedName>
        <fullName evidence="2">(3R)-hydroxymyristoyl-[acyl carrier protein] dehydratase</fullName>
    </submittedName>
</protein>
<dbReference type="EMBL" id="AM746676">
    <property type="protein sequence ID" value="CAN93515.1"/>
    <property type="molecule type" value="Genomic_DNA"/>
</dbReference>
<gene>
    <name evidence="2" type="ordered locus">sce3356</name>
</gene>
<dbReference type="eggNOG" id="COG0764">
    <property type="taxonomic scope" value="Bacteria"/>
</dbReference>
<evidence type="ECO:0000313" key="3">
    <source>
        <dbReference type="Proteomes" id="UP000002139"/>
    </source>
</evidence>
<dbReference type="Gene3D" id="3.10.129.10">
    <property type="entry name" value="Hotdog Thioesterase"/>
    <property type="match status" value="1"/>
</dbReference>
<dbReference type="InterPro" id="IPR013114">
    <property type="entry name" value="FabA_FabZ"/>
</dbReference>
<proteinExistence type="predicted"/>
<dbReference type="BioCyc" id="SCEL448385:SCE_RS48685-MONOMER"/>
<dbReference type="SUPFAM" id="SSF54637">
    <property type="entry name" value="Thioesterase/thiol ester dehydrase-isomerase"/>
    <property type="match status" value="2"/>
</dbReference>
<accession>A9GN18</accession>
<dbReference type="STRING" id="448385.sce3356"/>
<dbReference type="Pfam" id="PF07977">
    <property type="entry name" value="FabA"/>
    <property type="match status" value="1"/>
</dbReference>
<dbReference type="Proteomes" id="UP000002139">
    <property type="component" value="Chromosome"/>
</dbReference>
<dbReference type="KEGG" id="scl:sce3356"/>
<evidence type="ECO:0000313" key="2">
    <source>
        <dbReference type="EMBL" id="CAN93515.1"/>
    </source>
</evidence>
<organism evidence="2 3">
    <name type="scientific">Sorangium cellulosum (strain So ce56)</name>
    <name type="common">Polyangium cellulosum (strain So ce56)</name>
    <dbReference type="NCBI Taxonomy" id="448385"/>
    <lineage>
        <taxon>Bacteria</taxon>
        <taxon>Pseudomonadati</taxon>
        <taxon>Myxococcota</taxon>
        <taxon>Polyangia</taxon>
        <taxon>Polyangiales</taxon>
        <taxon>Polyangiaceae</taxon>
        <taxon>Sorangium</taxon>
    </lineage>
</organism>